<dbReference type="Proteomes" id="UP000254504">
    <property type="component" value="Chromosome"/>
</dbReference>
<keyword evidence="5" id="KW-1185">Reference proteome</keyword>
<dbReference type="AlphaFoldDB" id="A0AAD0VMC2"/>
<dbReference type="EMBL" id="PDKD01000005">
    <property type="protein sequence ID" value="RXJ92058.1"/>
    <property type="molecule type" value="Genomic_DNA"/>
</dbReference>
<evidence type="ECO:0000313" key="4">
    <source>
        <dbReference type="Proteomes" id="UP000254504"/>
    </source>
</evidence>
<feature type="signal peptide" evidence="1">
    <location>
        <begin position="1"/>
        <end position="27"/>
    </location>
</feature>
<gene>
    <name evidence="2" type="ORF">ATR_0867</name>
    <name evidence="3" type="ORF">CRU87_04250</name>
</gene>
<evidence type="ECO:0000256" key="1">
    <source>
        <dbReference type="SAM" id="SignalP"/>
    </source>
</evidence>
<reference evidence="3 5" key="1">
    <citation type="submission" date="2017-10" db="EMBL/GenBank/DDBJ databases">
        <title>Genomics of the genus Arcobacter.</title>
        <authorList>
            <person name="Perez-Cataluna A."/>
            <person name="Figueras M.J."/>
        </authorList>
    </citation>
    <scope>NUCLEOTIDE SEQUENCE [LARGE SCALE GENOMIC DNA]</scope>
    <source>
        <strain evidence="3 5">LMG 25534</strain>
    </source>
</reference>
<feature type="chain" id="PRO_5042154821" evidence="1">
    <location>
        <begin position="28"/>
        <end position="127"/>
    </location>
</feature>
<accession>A0AAD0VMC2</accession>
<evidence type="ECO:0000313" key="5">
    <source>
        <dbReference type="Proteomes" id="UP000289132"/>
    </source>
</evidence>
<dbReference type="Proteomes" id="UP000289132">
    <property type="component" value="Unassembled WGS sequence"/>
</dbReference>
<name>A0AAD0VMC2_9BACT</name>
<sequence>MNKYCKWMKVKLIALGMISIFSIGASADGTYETVVFIDGNLENASLYQNVNYKRTSQKSIVLGKDYSKENINYIRPDSYKWEKEEYNSEVQDKLILPKTNRYSYLTNVKVKDKFKLERDEKSKSWLE</sequence>
<evidence type="ECO:0000313" key="2">
    <source>
        <dbReference type="EMBL" id="AXK48735.1"/>
    </source>
</evidence>
<dbReference type="EMBL" id="CP031367">
    <property type="protein sequence ID" value="AXK48735.1"/>
    <property type="molecule type" value="Genomic_DNA"/>
</dbReference>
<dbReference type="RefSeq" id="WP_115428247.1">
    <property type="nucleotide sequence ID" value="NZ_CP031367.1"/>
</dbReference>
<proteinExistence type="predicted"/>
<protein>
    <submittedName>
        <fullName evidence="2">Uncharacterized protein</fullName>
    </submittedName>
</protein>
<evidence type="ECO:0000313" key="3">
    <source>
        <dbReference type="EMBL" id="RXJ92058.1"/>
    </source>
</evidence>
<organism evidence="2 4">
    <name type="scientific">Aliarcobacter trophiarum LMG 25534</name>
    <dbReference type="NCBI Taxonomy" id="1032241"/>
    <lineage>
        <taxon>Bacteria</taxon>
        <taxon>Pseudomonadati</taxon>
        <taxon>Campylobacterota</taxon>
        <taxon>Epsilonproteobacteria</taxon>
        <taxon>Campylobacterales</taxon>
        <taxon>Arcobacteraceae</taxon>
        <taxon>Aliarcobacter</taxon>
    </lineage>
</organism>
<reference evidence="2 4" key="2">
    <citation type="submission" date="2018-07" db="EMBL/GenBank/DDBJ databases">
        <title>Complete genome of the Arcobacter trophiarum type strain LMG 25534.</title>
        <authorList>
            <person name="Miller W.G."/>
            <person name="Yee E."/>
        </authorList>
    </citation>
    <scope>NUCLEOTIDE SEQUENCE [LARGE SCALE GENOMIC DNA]</scope>
    <source>
        <strain evidence="2 4">LMG 25534</strain>
    </source>
</reference>
<dbReference type="KEGG" id="atp:ATR_0867"/>
<keyword evidence="1" id="KW-0732">Signal</keyword>